<evidence type="ECO:0000256" key="6">
    <source>
        <dbReference type="ARBA" id="ARBA00022989"/>
    </source>
</evidence>
<organism evidence="10 11">
    <name type="scientific">Mycolicibacter heraklionensis</name>
    <dbReference type="NCBI Taxonomy" id="512402"/>
    <lineage>
        <taxon>Bacteria</taxon>
        <taxon>Bacillati</taxon>
        <taxon>Actinomycetota</taxon>
        <taxon>Actinomycetes</taxon>
        <taxon>Mycobacteriales</taxon>
        <taxon>Mycobacteriaceae</taxon>
        <taxon>Mycolicibacter</taxon>
    </lineage>
</organism>
<feature type="transmembrane region" description="Helical" evidence="8">
    <location>
        <begin position="224"/>
        <end position="245"/>
    </location>
</feature>
<dbReference type="Pfam" id="PF03600">
    <property type="entry name" value="CitMHS"/>
    <property type="match status" value="1"/>
</dbReference>
<evidence type="ECO:0000256" key="2">
    <source>
        <dbReference type="ARBA" id="ARBA00009843"/>
    </source>
</evidence>
<reference evidence="10 11" key="1">
    <citation type="submission" date="2015-05" db="EMBL/GenBank/DDBJ databases">
        <title>Genome sequence of Mycobacterium heraklionense Davo strain.</title>
        <authorList>
            <person name="Greninger A.L."/>
            <person name="Cunningham G."/>
            <person name="Miller S."/>
        </authorList>
    </citation>
    <scope>NUCLEOTIDE SEQUENCE [LARGE SCALE GENOMIC DNA]</scope>
    <source>
        <strain evidence="10 11">Davo</strain>
    </source>
</reference>
<dbReference type="EMBL" id="LDPO01000004">
    <property type="protein sequence ID" value="KLO30018.1"/>
    <property type="molecule type" value="Genomic_DNA"/>
</dbReference>
<evidence type="ECO:0000256" key="7">
    <source>
        <dbReference type="ARBA" id="ARBA00023136"/>
    </source>
</evidence>
<evidence type="ECO:0000313" key="10">
    <source>
        <dbReference type="EMBL" id="KLO30018.1"/>
    </source>
</evidence>
<comment type="caution">
    <text evidence="10">The sequence shown here is derived from an EMBL/GenBank/DDBJ whole genome shotgun (WGS) entry which is preliminary data.</text>
</comment>
<proteinExistence type="inferred from homology"/>
<evidence type="ECO:0000256" key="5">
    <source>
        <dbReference type="ARBA" id="ARBA00022692"/>
    </source>
</evidence>
<dbReference type="InterPro" id="IPR004680">
    <property type="entry name" value="Cit_transptr-like_dom"/>
</dbReference>
<dbReference type="Proteomes" id="UP000036464">
    <property type="component" value="Unassembled WGS sequence"/>
</dbReference>
<evidence type="ECO:0000256" key="3">
    <source>
        <dbReference type="ARBA" id="ARBA00022448"/>
    </source>
</evidence>
<keyword evidence="6 8" id="KW-1133">Transmembrane helix</keyword>
<keyword evidence="5 8" id="KW-0812">Transmembrane</keyword>
<feature type="transmembrane region" description="Helical" evidence="8">
    <location>
        <begin position="360"/>
        <end position="385"/>
    </location>
</feature>
<feature type="domain" description="Citrate transporter-like" evidence="9">
    <location>
        <begin position="13"/>
        <end position="368"/>
    </location>
</feature>
<comment type="subcellular location">
    <subcellularLocation>
        <location evidence="1">Cell membrane</location>
        <topology evidence="1">Multi-pass membrane protein</topology>
    </subcellularLocation>
</comment>
<feature type="transmembrane region" description="Helical" evidence="8">
    <location>
        <begin position="53"/>
        <end position="75"/>
    </location>
</feature>
<feature type="transmembrane region" description="Helical" evidence="8">
    <location>
        <begin position="406"/>
        <end position="423"/>
    </location>
</feature>
<accession>A0ABR5FHG9</accession>
<feature type="transmembrane region" description="Helical" evidence="8">
    <location>
        <begin position="95"/>
        <end position="120"/>
    </location>
</feature>
<gene>
    <name evidence="10" type="ORF">ABW16_07045</name>
</gene>
<keyword evidence="7 8" id="KW-0472">Membrane</keyword>
<feature type="transmembrane region" description="Helical" evidence="8">
    <location>
        <begin position="280"/>
        <end position="303"/>
    </location>
</feature>
<evidence type="ECO:0000259" key="9">
    <source>
        <dbReference type="Pfam" id="PF03600"/>
    </source>
</evidence>
<dbReference type="InterPro" id="IPR000802">
    <property type="entry name" value="Arsenical_pump_ArsB"/>
</dbReference>
<evidence type="ECO:0000313" key="11">
    <source>
        <dbReference type="Proteomes" id="UP000036464"/>
    </source>
</evidence>
<dbReference type="RefSeq" id="WP_047318440.1">
    <property type="nucleotide sequence ID" value="NZ_LDPO01000004.1"/>
</dbReference>
<dbReference type="PRINTS" id="PR00758">
    <property type="entry name" value="ARSENICPUMP"/>
</dbReference>
<name>A0ABR5FHG9_9MYCO</name>
<keyword evidence="3" id="KW-0813">Transport</keyword>
<evidence type="ECO:0000256" key="1">
    <source>
        <dbReference type="ARBA" id="ARBA00004651"/>
    </source>
</evidence>
<keyword evidence="11" id="KW-1185">Reference proteome</keyword>
<comment type="similarity">
    <text evidence="2">Belongs to the CitM (TC 2.A.11) transporter family.</text>
</comment>
<dbReference type="PANTHER" id="PTHR43568:SF1">
    <property type="entry name" value="P PROTEIN"/>
    <property type="match status" value="1"/>
</dbReference>
<evidence type="ECO:0000256" key="4">
    <source>
        <dbReference type="ARBA" id="ARBA00022475"/>
    </source>
</evidence>
<dbReference type="PANTHER" id="PTHR43568">
    <property type="entry name" value="P PROTEIN"/>
    <property type="match status" value="1"/>
</dbReference>
<evidence type="ECO:0000256" key="8">
    <source>
        <dbReference type="SAM" id="Phobius"/>
    </source>
</evidence>
<feature type="transmembrane region" description="Helical" evidence="8">
    <location>
        <begin position="173"/>
        <end position="192"/>
    </location>
</feature>
<feature type="transmembrane region" description="Helical" evidence="8">
    <location>
        <begin position="24"/>
        <end position="41"/>
    </location>
</feature>
<dbReference type="CDD" id="cd01116">
    <property type="entry name" value="P_permease"/>
    <property type="match status" value="1"/>
</dbReference>
<keyword evidence="4" id="KW-1003">Cell membrane</keyword>
<dbReference type="InterPro" id="IPR051475">
    <property type="entry name" value="Diverse_Ion_Transporter"/>
</dbReference>
<protein>
    <submittedName>
        <fullName evidence="10">Membrane protein</fullName>
    </submittedName>
</protein>
<sequence>MAFIAVAVFLIAYAFIAADRVNKTLVALTGAAAVVILPVISSDDIFYSRETGIDWDVIFLLLGMMIIVSVLRQTGVFEYIAIWAAKRAKGSPLRIMVLLVLVTAGASALLDNVTTVLLIAPVTLLVCDRLDINAAPFLMAEVFASNIGGAATLVGDPPNIIIASRAGLSFNSFLLHLAPIVAIVIVVFIAMLPRLFPGSFVVEAERVADVMALEEGEAIRDRSLLIKCGLVLAAVFAAFIGHSALHLEPSVVALLGAGVLIVVSGLERSDYLSGVEWETLLFFAGLFVMVGALVDTGAIAALAKAATEVTGGNALLTTMGILGVSAPVSGIIDNIPYVATMTPIVAELSTTLPTNLHPDALWWALALGADFGGNLTAVGASANVVMLGIARRAGSPISFWEFTRKGIVVTIVSVALSASYLWLRYFVFG</sequence>